<dbReference type="SUPFAM" id="SSF116734">
    <property type="entry name" value="DNA methylase specificity domain"/>
    <property type="match status" value="2"/>
</dbReference>
<dbReference type="CDD" id="cd17501">
    <property type="entry name" value="RMtype1_S_Vch69ORF1407P_TRD2-CR2_like"/>
    <property type="match status" value="1"/>
</dbReference>
<dbReference type="InterPro" id="IPR052021">
    <property type="entry name" value="Type-I_RS_S_subunit"/>
</dbReference>
<evidence type="ECO:0000259" key="4">
    <source>
        <dbReference type="Pfam" id="PF01420"/>
    </source>
</evidence>
<evidence type="ECO:0000256" key="2">
    <source>
        <dbReference type="ARBA" id="ARBA00022747"/>
    </source>
</evidence>
<dbReference type="REBASE" id="37313">
    <property type="entry name" value="S.Mzh4017ORF1432P"/>
</dbReference>
<evidence type="ECO:0000313" key="5">
    <source>
        <dbReference type="EMBL" id="AEH61277.1"/>
    </source>
</evidence>
<organism evidence="5 6">
    <name type="scientific">Methanosalsum zhilinae (strain DSM 4017 / NBRC 107636 / OCM 62 / WeN5)</name>
    <name type="common">Methanohalophilus zhilinae</name>
    <dbReference type="NCBI Taxonomy" id="679901"/>
    <lineage>
        <taxon>Archaea</taxon>
        <taxon>Methanobacteriati</taxon>
        <taxon>Methanobacteriota</taxon>
        <taxon>Stenosarchaea group</taxon>
        <taxon>Methanomicrobia</taxon>
        <taxon>Methanosarcinales</taxon>
        <taxon>Methanosarcinaceae</taxon>
        <taxon>Methanosalsum</taxon>
    </lineage>
</organism>
<dbReference type="InterPro" id="IPR044946">
    <property type="entry name" value="Restrct_endonuc_typeI_TRD_sf"/>
</dbReference>
<dbReference type="HOGENOM" id="CLU_021095_2_2_2"/>
<dbReference type="Gene3D" id="1.10.287.1120">
    <property type="entry name" value="Bipartite methylase S protein"/>
    <property type="match status" value="1"/>
</dbReference>
<dbReference type="CDD" id="cd17246">
    <property type="entry name" value="RMtype1_S_SonII-TRD2-CR2_like"/>
    <property type="match status" value="1"/>
</dbReference>
<dbReference type="AlphaFoldDB" id="F7XNS6"/>
<evidence type="ECO:0000313" key="6">
    <source>
        <dbReference type="Proteomes" id="UP000006622"/>
    </source>
</evidence>
<dbReference type="GO" id="GO:0009307">
    <property type="term" value="P:DNA restriction-modification system"/>
    <property type="evidence" value="ECO:0007669"/>
    <property type="project" value="UniProtKB-KW"/>
</dbReference>
<dbReference type="EMBL" id="CP002101">
    <property type="protein sequence ID" value="AEH61277.1"/>
    <property type="molecule type" value="Genomic_DNA"/>
</dbReference>
<keyword evidence="3" id="KW-0238">DNA-binding</keyword>
<dbReference type="KEGG" id="mzh:Mzhil_1433"/>
<protein>
    <submittedName>
        <fullName evidence="5">Restriction modification system DNA specificity domain protein</fullName>
    </submittedName>
</protein>
<dbReference type="Proteomes" id="UP000006622">
    <property type="component" value="Chromosome"/>
</dbReference>
<dbReference type="PANTHER" id="PTHR30408:SF13">
    <property type="entry name" value="TYPE I RESTRICTION ENZYME HINDI SPECIFICITY SUBUNIT"/>
    <property type="match status" value="1"/>
</dbReference>
<comment type="similarity">
    <text evidence="1">Belongs to the type-I restriction system S methylase family.</text>
</comment>
<keyword evidence="6" id="KW-1185">Reference proteome</keyword>
<feature type="domain" description="Type I restriction modification DNA specificity" evidence="4">
    <location>
        <begin position="220"/>
        <end position="396"/>
    </location>
</feature>
<name>F7XNS6_METZD</name>
<sequence length="416" mass="47010">MSYEKWTETSLEEITSVLGDGLHGTPAYSENGEYYFINGNNLKDGRIVTNEKTKRASKDEYLKHKRKLNHRTILVSINGTLGNIAIYNGEKVFLGKSVCYFNLIEDVDKDYVKYLLLSSYFQNYINSLATGTTIKNVSLQLMRKFTFKLPPLPIQRKIGQILSFLDDKIELNRQMNETLEQIAQAIFKHWFIDFEFPDENGEPYRSSGGEMVDSELGEIPVGWEVGTIEDICDSINSGGTPSRKNNDFWNNGNIPWFKTGELHDEPLMDSKEKITQAGLSNSSCKLWPKGTIVFALYASPTVGKLGILTKPATSNQAAAGLIVKPEYGIPFLKRVLLEIRPKIQNIATGAAQQNINLKILKSYKVIIPNSKVSRKYSNLMLGLDNQQIENKRENVLLEKIRDSILPKLMSGQIRVK</sequence>
<accession>F7XNS6</accession>
<gene>
    <name evidence="5" type="ordered locus">Mzhil_1433</name>
</gene>
<keyword evidence="2" id="KW-0680">Restriction system</keyword>
<dbReference type="Gene3D" id="3.90.220.20">
    <property type="entry name" value="DNA methylase specificity domains"/>
    <property type="match status" value="2"/>
</dbReference>
<feature type="domain" description="Type I restriction modification DNA specificity" evidence="4">
    <location>
        <begin position="4"/>
        <end position="181"/>
    </location>
</feature>
<dbReference type="RefSeq" id="WP_013898714.1">
    <property type="nucleotide sequence ID" value="NC_015676.1"/>
</dbReference>
<dbReference type="GeneID" id="55592995"/>
<dbReference type="InterPro" id="IPR000055">
    <property type="entry name" value="Restrct_endonuc_typeI_TRD"/>
</dbReference>
<evidence type="ECO:0000256" key="1">
    <source>
        <dbReference type="ARBA" id="ARBA00010923"/>
    </source>
</evidence>
<dbReference type="PANTHER" id="PTHR30408">
    <property type="entry name" value="TYPE-1 RESTRICTION ENZYME ECOKI SPECIFICITY PROTEIN"/>
    <property type="match status" value="1"/>
</dbReference>
<dbReference type="OrthoDB" id="84651at2157"/>
<evidence type="ECO:0000256" key="3">
    <source>
        <dbReference type="ARBA" id="ARBA00023125"/>
    </source>
</evidence>
<proteinExistence type="inferred from homology"/>
<reference evidence="5 6" key="1">
    <citation type="submission" date="2010-07" db="EMBL/GenBank/DDBJ databases">
        <title>The complete genome of Methanosalsum zhilinae DSM 4017.</title>
        <authorList>
            <consortium name="US DOE Joint Genome Institute (JGI-PGF)"/>
            <person name="Lucas S."/>
            <person name="Copeland A."/>
            <person name="Lapidus A."/>
            <person name="Glavina del Rio T."/>
            <person name="Dalin E."/>
            <person name="Tice H."/>
            <person name="Bruce D."/>
            <person name="Goodwin L."/>
            <person name="Pitluck S."/>
            <person name="Kyrpides N."/>
            <person name="Mavromatis K."/>
            <person name="Ovchinnikova G."/>
            <person name="Daligault H."/>
            <person name="Detter J.C."/>
            <person name="Han C."/>
            <person name="Tapia R."/>
            <person name="Larimer F."/>
            <person name="Land M."/>
            <person name="Hauser L."/>
            <person name="Markowitz V."/>
            <person name="Cheng J.-F."/>
            <person name="Hugenholtz P."/>
            <person name="Woyke T."/>
            <person name="Wu D."/>
            <person name="Spring S."/>
            <person name="Schueler E."/>
            <person name="Brambilla E."/>
            <person name="Klenk H.-P."/>
            <person name="Eisen J.A."/>
        </authorList>
    </citation>
    <scope>NUCLEOTIDE SEQUENCE [LARGE SCALE GENOMIC DNA]</scope>
    <source>
        <strain evidence="6">DSM 4017 / NBRC 107636 / OCM 62 / WeN5</strain>
    </source>
</reference>
<dbReference type="Pfam" id="PF01420">
    <property type="entry name" value="Methylase_S"/>
    <property type="match status" value="2"/>
</dbReference>
<dbReference type="STRING" id="679901.Mzhil_1433"/>
<dbReference type="GO" id="GO:0003677">
    <property type="term" value="F:DNA binding"/>
    <property type="evidence" value="ECO:0007669"/>
    <property type="project" value="UniProtKB-KW"/>
</dbReference>